<accession>A0A8J8TPU0</accession>
<feature type="non-terminal residue" evidence="1">
    <location>
        <position position="1"/>
    </location>
</feature>
<organism evidence="1 2">
    <name type="scientific">Natronococcus pandeyae</name>
    <dbReference type="NCBI Taxonomy" id="2055836"/>
    <lineage>
        <taxon>Archaea</taxon>
        <taxon>Methanobacteriati</taxon>
        <taxon>Methanobacteriota</taxon>
        <taxon>Stenosarchaea group</taxon>
        <taxon>Halobacteria</taxon>
        <taxon>Halobacteriales</taxon>
        <taxon>Natrialbaceae</taxon>
        <taxon>Natronococcus</taxon>
    </lineage>
</organism>
<evidence type="ECO:0000313" key="1">
    <source>
        <dbReference type="EMBL" id="TYL35827.1"/>
    </source>
</evidence>
<dbReference type="RefSeq" id="WP_222863748.1">
    <property type="nucleotide sequence ID" value="NZ_PHNJ01000035.1"/>
</dbReference>
<protein>
    <submittedName>
        <fullName evidence="1">Uncharacterized protein</fullName>
    </submittedName>
</protein>
<dbReference type="EMBL" id="PHNJ01000035">
    <property type="protein sequence ID" value="TYL35827.1"/>
    <property type="molecule type" value="Genomic_DNA"/>
</dbReference>
<dbReference type="Proteomes" id="UP000766904">
    <property type="component" value="Unassembled WGS sequence"/>
</dbReference>
<comment type="caution">
    <text evidence="1">The sequence shown here is derived from an EMBL/GenBank/DDBJ whole genome shotgun (WGS) entry which is preliminary data.</text>
</comment>
<reference evidence="1" key="1">
    <citation type="submission" date="2017-11" db="EMBL/GenBank/DDBJ databases">
        <authorList>
            <person name="Kajale S.C."/>
            <person name="Sharma A."/>
        </authorList>
    </citation>
    <scope>NUCLEOTIDE SEQUENCE</scope>
    <source>
        <strain evidence="1">LS1_42</strain>
    </source>
</reference>
<gene>
    <name evidence="1" type="ORF">CV102_25730</name>
</gene>
<dbReference type="AlphaFoldDB" id="A0A8J8TPU0"/>
<name>A0A8J8TPU0_9EURY</name>
<sequence length="121" mass="13515">VVAFVDSGLAAHWPEWKDTDPDSLYTGAQDHDVTCYTFPESRLMRVSDAEAAALRQEDTGVVALTPLREKLEDADWETVIDEGVLVVKKLDEQYRIHLTGDVEGDGPARKPLENIVTKYLT</sequence>
<keyword evidence="2" id="KW-1185">Reference proteome</keyword>
<proteinExistence type="predicted"/>
<evidence type="ECO:0000313" key="2">
    <source>
        <dbReference type="Proteomes" id="UP000766904"/>
    </source>
</evidence>